<reference evidence="4" key="1">
    <citation type="journal article" date="2019" name="Int. J. Syst. Evol. Microbiol.">
        <title>The Global Catalogue of Microorganisms (GCM) 10K type strain sequencing project: providing services to taxonomists for standard genome sequencing and annotation.</title>
        <authorList>
            <consortium name="The Broad Institute Genomics Platform"/>
            <consortium name="The Broad Institute Genome Sequencing Center for Infectious Disease"/>
            <person name="Wu L."/>
            <person name="Ma J."/>
        </authorList>
    </citation>
    <scope>NUCLEOTIDE SEQUENCE [LARGE SCALE GENOMIC DNA]</scope>
    <source>
        <strain evidence="4">JCM 17919</strain>
    </source>
</reference>
<organism evidence="3 4">
    <name type="scientific">Flaviaesturariibacter amylovorans</name>
    <dbReference type="NCBI Taxonomy" id="1084520"/>
    <lineage>
        <taxon>Bacteria</taxon>
        <taxon>Pseudomonadati</taxon>
        <taxon>Bacteroidota</taxon>
        <taxon>Chitinophagia</taxon>
        <taxon>Chitinophagales</taxon>
        <taxon>Chitinophagaceae</taxon>
        <taxon>Flaviaestuariibacter</taxon>
    </lineage>
</organism>
<name>A0ABP8GAR5_9BACT</name>
<protein>
    <submittedName>
        <fullName evidence="3">RNase adapter RapZ</fullName>
    </submittedName>
</protein>
<dbReference type="Pfam" id="PF01636">
    <property type="entry name" value="APH"/>
    <property type="match status" value="1"/>
</dbReference>
<dbReference type="InterPro" id="IPR053931">
    <property type="entry name" value="RapZ_C"/>
</dbReference>
<dbReference type="Proteomes" id="UP001501725">
    <property type="component" value="Unassembled WGS sequence"/>
</dbReference>
<dbReference type="InterPro" id="IPR011009">
    <property type="entry name" value="Kinase-like_dom_sf"/>
</dbReference>
<sequence>MQQMIETIRTLYTQWAGAEPAQLDVLPQAGSDRRYFRLQGADGRSVIGTFGANVRENETFIYFACHFAGLGLNVPDVLAVNEEGTAYLQTDFGDQSLLMALEEKGYTDEVYALFRESLAELARLQIGGDEGLDYNRCLTNKEFGKQAIMADLLYFKYYFLDALREPYDKQRLIDDFEALATYLTHTEYKYFMFRDFQSRNILLKPGGGVAFIDFQGGMKGAPQYDAASMLWQAKAALPDEWKERLLEDYMDAFAAQLDGPLDRAVFRSQYNGYVLIRLMQVLGAYGFRGLFERKAHFLTSIPLALQNLKSFINRYSMGIVLPEFRRVLDLCVADKVIERFTPIQANKNTPLVVKVCSFSYRQGYPNDETGNGGGFVFDCRGILNPGRFDEYKEFHGRDRSVMEFLEQRTKMQEFLNSVFDVVDIAVEDYIQRGFEDLAVSFGCTGGQHRSVYAADALARHLRNKYKVTVELCHTVQEAKNWINKVSK</sequence>
<accession>A0ABP8GAR5</accession>
<proteinExistence type="predicted"/>
<keyword evidence="4" id="KW-1185">Reference proteome</keyword>
<dbReference type="RefSeq" id="WP_345253260.1">
    <property type="nucleotide sequence ID" value="NZ_BAABGY010000002.1"/>
</dbReference>
<dbReference type="PANTHER" id="PTHR30448:SF0">
    <property type="entry name" value="RNASE ADAPTER PROTEIN RAPZ"/>
    <property type="match status" value="1"/>
</dbReference>
<dbReference type="EMBL" id="BAABGY010000002">
    <property type="protein sequence ID" value="GAA4320753.1"/>
    <property type="molecule type" value="Genomic_DNA"/>
</dbReference>
<dbReference type="Gene3D" id="3.30.200.20">
    <property type="entry name" value="Phosphorylase Kinase, domain 1"/>
    <property type="match status" value="1"/>
</dbReference>
<dbReference type="SUPFAM" id="SSF56112">
    <property type="entry name" value="Protein kinase-like (PK-like)"/>
    <property type="match status" value="1"/>
</dbReference>
<evidence type="ECO:0000313" key="3">
    <source>
        <dbReference type="EMBL" id="GAA4320753.1"/>
    </source>
</evidence>
<dbReference type="Gene3D" id="3.90.1200.10">
    <property type="match status" value="1"/>
</dbReference>
<evidence type="ECO:0000259" key="2">
    <source>
        <dbReference type="Pfam" id="PF22740"/>
    </source>
</evidence>
<dbReference type="Pfam" id="PF22740">
    <property type="entry name" value="PapZ_C"/>
    <property type="match status" value="1"/>
</dbReference>
<feature type="domain" description="RapZ C-terminal" evidence="2">
    <location>
        <begin position="352"/>
        <end position="470"/>
    </location>
</feature>
<comment type="caution">
    <text evidence="3">The sequence shown here is derived from an EMBL/GenBank/DDBJ whole genome shotgun (WGS) entry which is preliminary data.</text>
</comment>
<dbReference type="PANTHER" id="PTHR30448">
    <property type="entry name" value="RNASE ADAPTER PROTEIN RAPZ"/>
    <property type="match status" value="1"/>
</dbReference>
<evidence type="ECO:0000259" key="1">
    <source>
        <dbReference type="Pfam" id="PF01636"/>
    </source>
</evidence>
<dbReference type="InterPro" id="IPR005337">
    <property type="entry name" value="RapZ-like"/>
</dbReference>
<evidence type="ECO:0000313" key="4">
    <source>
        <dbReference type="Proteomes" id="UP001501725"/>
    </source>
</evidence>
<feature type="domain" description="Aminoglycoside phosphotransferase" evidence="1">
    <location>
        <begin position="31"/>
        <end position="250"/>
    </location>
</feature>
<gene>
    <name evidence="3" type="ORF">GCM10023184_06090</name>
</gene>
<dbReference type="InterPro" id="IPR002575">
    <property type="entry name" value="Aminoglycoside_PTrfase"/>
</dbReference>